<evidence type="ECO:0000313" key="13">
    <source>
        <dbReference type="EMBL" id="GBC97653.1"/>
    </source>
</evidence>
<dbReference type="Gene3D" id="3.30.1360.200">
    <property type="match status" value="1"/>
</dbReference>
<dbReference type="Gene3D" id="3.30.70.3400">
    <property type="match status" value="1"/>
</dbReference>
<dbReference type="GO" id="GO:0015450">
    <property type="term" value="F:protein-transporting ATPase activity"/>
    <property type="evidence" value="ECO:0007669"/>
    <property type="project" value="InterPro"/>
</dbReference>
<feature type="domain" description="Protein export membrane protein SecD/SecF C-terminal" evidence="10">
    <location>
        <begin position="454"/>
        <end position="623"/>
    </location>
</feature>
<evidence type="ECO:0000256" key="7">
    <source>
        <dbReference type="ARBA" id="ARBA00023010"/>
    </source>
</evidence>
<evidence type="ECO:0000256" key="1">
    <source>
        <dbReference type="ARBA" id="ARBA00004651"/>
    </source>
</evidence>
<dbReference type="InterPro" id="IPR022813">
    <property type="entry name" value="SecD/SecF_arch_bac"/>
</dbReference>
<evidence type="ECO:0000256" key="5">
    <source>
        <dbReference type="ARBA" id="ARBA00022927"/>
    </source>
</evidence>
<dbReference type="AlphaFoldDB" id="A0A2H5X8X9"/>
<evidence type="ECO:0000256" key="8">
    <source>
        <dbReference type="ARBA" id="ARBA00023136"/>
    </source>
</evidence>
<evidence type="ECO:0000256" key="3">
    <source>
        <dbReference type="ARBA" id="ARBA00022475"/>
    </source>
</evidence>
<dbReference type="Pfam" id="PF02355">
    <property type="entry name" value="SecD_SecF_C"/>
    <property type="match status" value="1"/>
</dbReference>
<feature type="transmembrane region" description="Helical" evidence="9">
    <location>
        <begin position="465"/>
        <end position="485"/>
    </location>
</feature>
<dbReference type="InterPro" id="IPR055344">
    <property type="entry name" value="SecD_SecF_C_bact"/>
</dbReference>
<gene>
    <name evidence="9" type="primary">secD</name>
    <name evidence="13" type="ORF">HRbin17_00142</name>
</gene>
<evidence type="ECO:0000259" key="11">
    <source>
        <dbReference type="Pfam" id="PF21760"/>
    </source>
</evidence>
<keyword evidence="6 9" id="KW-1133">Transmembrane helix</keyword>
<dbReference type="NCBIfam" id="TIGR00916">
    <property type="entry name" value="2A0604s01"/>
    <property type="match status" value="1"/>
</dbReference>
<evidence type="ECO:0000256" key="2">
    <source>
        <dbReference type="ARBA" id="ARBA00022448"/>
    </source>
</evidence>
<comment type="function">
    <text evidence="9">Part of the Sec protein translocase complex. Interacts with the SecYEG preprotein conducting channel. SecDF uses the proton motive force (PMF) to complete protein translocation after the ATP-dependent function of SecA.</text>
</comment>
<comment type="subunit">
    <text evidence="9">Forms a complex with SecF. Part of the essential Sec protein translocation apparatus which comprises SecA, SecYEG and auxiliary proteins SecDF. Other proteins may also be involved.</text>
</comment>
<comment type="subcellular location">
    <subcellularLocation>
        <location evidence="1 9">Cell membrane</location>
        <topology evidence="1 9">Multi-pass membrane protein</topology>
    </subcellularLocation>
</comment>
<keyword evidence="7 9" id="KW-0811">Translocation</keyword>
<dbReference type="Gene3D" id="1.20.1640.10">
    <property type="entry name" value="Multidrug efflux transporter AcrB transmembrane domain"/>
    <property type="match status" value="1"/>
</dbReference>
<dbReference type="EMBL" id="BEHT01000001">
    <property type="protein sequence ID" value="GBC97653.1"/>
    <property type="molecule type" value="Genomic_DNA"/>
</dbReference>
<keyword evidence="4 9" id="KW-0812">Transmembrane</keyword>
<comment type="similarity">
    <text evidence="9">Belongs to the SecD/SecF family. SecD subfamily.</text>
</comment>
<dbReference type="Pfam" id="PF21760">
    <property type="entry name" value="SecD_1st"/>
    <property type="match status" value="1"/>
</dbReference>
<dbReference type="InterPro" id="IPR054384">
    <property type="entry name" value="SecDF_P1_head"/>
</dbReference>
<dbReference type="Pfam" id="PF22599">
    <property type="entry name" value="SecDF_P1_head"/>
    <property type="match status" value="1"/>
</dbReference>
<dbReference type="InterPro" id="IPR048631">
    <property type="entry name" value="SecD_1st"/>
</dbReference>
<name>A0A2H5X8X9_9BACT</name>
<dbReference type="PANTHER" id="PTHR30081:SF1">
    <property type="entry name" value="PROTEIN TRANSLOCASE SUBUNIT SECD"/>
    <property type="match status" value="1"/>
</dbReference>
<sequence length="651" mass="73404">MVQQRLIVTLVVMAAAFLIAFRPVRVGPFEEYRVELTMRYRFAEPFSAIAKDQPMEQIVKDVLRDAKVELAEVEPVGEHLLVIRDEAPTPSEALQHQERIQRAMRKRFPKAQLIDFDRQERGDKPLWQVGRIGFFRPTLNLRLGLDLQGGSRIVLQCRRAEFVFRLDNPIDPKRHTAAQETLTAELQRRGLQNFDVQLDETGRIVFVRSQSTPQTADRDARLVEATLRALYEGARELADRRQFFQVTPDRVTTVMEVIRRRIDKYGVAEPQIYREGADRVVVEMPGVRNPEEALRLIGEIGELEFRGVPDKYRVEVVREGGREKVIFRDAQGREVPPYQVYAESELVVKGTNLRPPVNVIVDALAVDPRERVQVHLSFDREGARRFDEFARRNVGKHVAIWYDRECISAPVLETSYYGGNARITGIGSVEEAQMLKVILEAGALPVPVSVLWRQSISPTLGVDTIYNSVNAGVLAAILIAAFMVAYYRLPGVLACIALGMYVVLVLAIMSLQIGQWRPVLTLPGIVGLIVSLGMAVDVNVISFERLKEELRMGKPLRTAVELAFDRSWTAILDAHVTVLIAAAVLYYFGTGPVKGFATTLTVGTLANLFSAFFSVRGIMEWVVRTKLSERRSWFLTLADAIMQRRPAATTP</sequence>
<dbReference type="InterPro" id="IPR048634">
    <property type="entry name" value="SecD_SecF_C"/>
</dbReference>
<keyword evidence="8 9" id="KW-0472">Membrane</keyword>
<dbReference type="SUPFAM" id="SSF82866">
    <property type="entry name" value="Multidrug efflux transporter AcrB transmembrane domain"/>
    <property type="match status" value="1"/>
</dbReference>
<organism evidence="13 14">
    <name type="scientific">Candidatus Fervidibacter japonicus</name>
    <dbReference type="NCBI Taxonomy" id="2035412"/>
    <lineage>
        <taxon>Bacteria</taxon>
        <taxon>Candidatus Fervidibacterota</taxon>
        <taxon>Candidatus Fervidibacter</taxon>
    </lineage>
</organism>
<accession>A0A2H5X8X9</accession>
<dbReference type="GO" id="GO:0065002">
    <property type="term" value="P:intracellular protein transmembrane transport"/>
    <property type="evidence" value="ECO:0007669"/>
    <property type="project" value="UniProtKB-UniRule"/>
</dbReference>
<evidence type="ECO:0000259" key="10">
    <source>
        <dbReference type="Pfam" id="PF02355"/>
    </source>
</evidence>
<feature type="transmembrane region" description="Helical" evidence="9">
    <location>
        <begin position="525"/>
        <end position="546"/>
    </location>
</feature>
<feature type="transmembrane region" description="Helical" evidence="9">
    <location>
        <begin position="567"/>
        <end position="588"/>
    </location>
</feature>
<feature type="domain" description="SecDF P1 head subdomain" evidence="12">
    <location>
        <begin position="366"/>
        <end position="446"/>
    </location>
</feature>
<evidence type="ECO:0000313" key="14">
    <source>
        <dbReference type="Proteomes" id="UP000236173"/>
    </source>
</evidence>
<dbReference type="NCBIfam" id="TIGR01129">
    <property type="entry name" value="secD"/>
    <property type="match status" value="1"/>
</dbReference>
<keyword evidence="2 9" id="KW-0813">Transport</keyword>
<evidence type="ECO:0000256" key="6">
    <source>
        <dbReference type="ARBA" id="ARBA00022989"/>
    </source>
</evidence>
<feature type="transmembrane region" description="Helical" evidence="9">
    <location>
        <begin position="492"/>
        <end position="513"/>
    </location>
</feature>
<evidence type="ECO:0000256" key="4">
    <source>
        <dbReference type="ARBA" id="ARBA00022692"/>
    </source>
</evidence>
<comment type="caution">
    <text evidence="13">The sequence shown here is derived from an EMBL/GenBank/DDBJ whole genome shotgun (WGS) entry which is preliminary data.</text>
</comment>
<feature type="transmembrane region" description="Helical" evidence="9">
    <location>
        <begin position="600"/>
        <end position="623"/>
    </location>
</feature>
<protein>
    <recommendedName>
        <fullName evidence="9">Protein translocase subunit SecD</fullName>
    </recommendedName>
</protein>
<feature type="domain" description="Protein translocase subunit SecDF P1" evidence="11">
    <location>
        <begin position="252"/>
        <end position="308"/>
    </location>
</feature>
<dbReference type="HAMAP" id="MF_01463_B">
    <property type="entry name" value="SecD_B"/>
    <property type="match status" value="1"/>
</dbReference>
<dbReference type="InterPro" id="IPR005791">
    <property type="entry name" value="SecD"/>
</dbReference>
<evidence type="ECO:0000259" key="12">
    <source>
        <dbReference type="Pfam" id="PF22599"/>
    </source>
</evidence>
<dbReference type="GO" id="GO:0006605">
    <property type="term" value="P:protein targeting"/>
    <property type="evidence" value="ECO:0007669"/>
    <property type="project" value="UniProtKB-UniRule"/>
</dbReference>
<dbReference type="Proteomes" id="UP000236173">
    <property type="component" value="Unassembled WGS sequence"/>
</dbReference>
<keyword evidence="5 9" id="KW-0653">Protein transport</keyword>
<dbReference type="PANTHER" id="PTHR30081">
    <property type="entry name" value="PROTEIN-EXPORT MEMBRANE PROTEIN SEC"/>
    <property type="match status" value="1"/>
</dbReference>
<reference evidence="14" key="1">
    <citation type="submission" date="2017-09" db="EMBL/GenBank/DDBJ databases">
        <title>Metaegenomics of thermophilic ammonia-oxidizing enrichment culture.</title>
        <authorList>
            <person name="Kato S."/>
            <person name="Suzuki K."/>
        </authorList>
    </citation>
    <scope>NUCLEOTIDE SEQUENCE [LARGE SCALE GENOMIC DNA]</scope>
</reference>
<dbReference type="GO" id="GO:0005886">
    <property type="term" value="C:plasma membrane"/>
    <property type="evidence" value="ECO:0007669"/>
    <property type="project" value="UniProtKB-SubCell"/>
</dbReference>
<comment type="caution">
    <text evidence="9">Lacks conserved residue(s) required for the propagation of feature annotation.</text>
</comment>
<keyword evidence="3 9" id="KW-1003">Cell membrane</keyword>
<evidence type="ECO:0000256" key="9">
    <source>
        <dbReference type="HAMAP-Rule" id="MF_01463"/>
    </source>
</evidence>
<proteinExistence type="inferred from homology"/>
<dbReference type="GO" id="GO:0043952">
    <property type="term" value="P:protein transport by the Sec complex"/>
    <property type="evidence" value="ECO:0007669"/>
    <property type="project" value="UniProtKB-UniRule"/>
</dbReference>